<sequence>MRFQNKNELGEIPEVDITPMLNVIMVVLAFFVVVSTTLTGEPETVKIDLPNPSESEAADEEAEDSEPPPVLRVNVAADGTMTVDDRPYQKEEVLAIVPAYIENNPESLVYLIPDPDLPYEQVIQMLAAMRDVGGDRISLAVGNGKDKDETEEVKTSEE</sequence>
<evidence type="ECO:0000256" key="2">
    <source>
        <dbReference type="ARBA" id="ARBA00005811"/>
    </source>
</evidence>
<dbReference type="PANTHER" id="PTHR30558:SF3">
    <property type="entry name" value="BIOPOLYMER TRANSPORT PROTEIN EXBD-RELATED"/>
    <property type="match status" value="1"/>
</dbReference>
<dbReference type="Gene3D" id="3.30.420.270">
    <property type="match status" value="1"/>
</dbReference>
<feature type="region of interest" description="Disordered" evidence="8">
    <location>
        <begin position="43"/>
        <end position="71"/>
    </location>
</feature>
<comment type="similarity">
    <text evidence="2 7">Belongs to the ExbD/TolR family.</text>
</comment>
<evidence type="ECO:0000256" key="9">
    <source>
        <dbReference type="SAM" id="Phobius"/>
    </source>
</evidence>
<evidence type="ECO:0000256" key="5">
    <source>
        <dbReference type="ARBA" id="ARBA00022989"/>
    </source>
</evidence>
<dbReference type="GO" id="GO:0015031">
    <property type="term" value="P:protein transport"/>
    <property type="evidence" value="ECO:0007669"/>
    <property type="project" value="UniProtKB-KW"/>
</dbReference>
<keyword evidence="5 9" id="KW-1133">Transmembrane helix</keyword>
<keyword evidence="11" id="KW-1185">Reference proteome</keyword>
<dbReference type="AlphaFoldDB" id="A0A928VU12"/>
<evidence type="ECO:0000256" key="7">
    <source>
        <dbReference type="RuleBase" id="RU003879"/>
    </source>
</evidence>
<dbReference type="GO" id="GO:0005886">
    <property type="term" value="C:plasma membrane"/>
    <property type="evidence" value="ECO:0007669"/>
    <property type="project" value="UniProtKB-SubCell"/>
</dbReference>
<dbReference type="RefSeq" id="WP_264319665.1">
    <property type="nucleotide sequence ID" value="NZ_JADEXN010000008.1"/>
</dbReference>
<keyword evidence="6 9" id="KW-0472">Membrane</keyword>
<keyword evidence="4 7" id="KW-0812">Transmembrane</keyword>
<evidence type="ECO:0000313" key="10">
    <source>
        <dbReference type="EMBL" id="MBE9039404.1"/>
    </source>
</evidence>
<keyword evidence="3" id="KW-1003">Cell membrane</keyword>
<dbReference type="PANTHER" id="PTHR30558">
    <property type="entry name" value="EXBD MEMBRANE COMPONENT OF PMF-DRIVEN MACROMOLECULE IMPORT SYSTEM"/>
    <property type="match status" value="1"/>
</dbReference>
<dbReference type="Pfam" id="PF02472">
    <property type="entry name" value="ExbD"/>
    <property type="match status" value="1"/>
</dbReference>
<feature type="transmembrane region" description="Helical" evidence="9">
    <location>
        <begin position="20"/>
        <end position="39"/>
    </location>
</feature>
<reference evidence="10" key="1">
    <citation type="submission" date="2020-10" db="EMBL/GenBank/DDBJ databases">
        <authorList>
            <person name="Castelo-Branco R."/>
            <person name="Eusebio N."/>
            <person name="Adriana R."/>
            <person name="Vieira A."/>
            <person name="Brugerolle De Fraissinette N."/>
            <person name="Rezende De Castro R."/>
            <person name="Schneider M.P."/>
            <person name="Vasconcelos V."/>
            <person name="Leao P.N."/>
        </authorList>
    </citation>
    <scope>NUCLEOTIDE SEQUENCE</scope>
    <source>
        <strain evidence="10">LEGE 11467</strain>
    </source>
</reference>
<feature type="compositionally biased region" description="Acidic residues" evidence="8">
    <location>
        <begin position="56"/>
        <end position="66"/>
    </location>
</feature>
<comment type="subcellular location">
    <subcellularLocation>
        <location evidence="1">Cell membrane</location>
        <topology evidence="1">Single-pass membrane protein</topology>
    </subcellularLocation>
    <subcellularLocation>
        <location evidence="7">Cell membrane</location>
        <topology evidence="7">Single-pass type II membrane protein</topology>
    </subcellularLocation>
</comment>
<name>A0A928VU12_9CYAN</name>
<gene>
    <name evidence="10" type="ORF">IQ235_01160</name>
</gene>
<keyword evidence="7" id="KW-0653">Protein transport</keyword>
<dbReference type="EMBL" id="JADEXN010000008">
    <property type="protein sequence ID" value="MBE9039404.1"/>
    <property type="molecule type" value="Genomic_DNA"/>
</dbReference>
<evidence type="ECO:0000256" key="1">
    <source>
        <dbReference type="ARBA" id="ARBA00004162"/>
    </source>
</evidence>
<evidence type="ECO:0000256" key="8">
    <source>
        <dbReference type="SAM" id="MobiDB-lite"/>
    </source>
</evidence>
<accession>A0A928VU12</accession>
<dbReference type="Proteomes" id="UP000621799">
    <property type="component" value="Unassembled WGS sequence"/>
</dbReference>
<evidence type="ECO:0000256" key="6">
    <source>
        <dbReference type="ARBA" id="ARBA00023136"/>
    </source>
</evidence>
<evidence type="ECO:0000313" key="11">
    <source>
        <dbReference type="Proteomes" id="UP000621799"/>
    </source>
</evidence>
<dbReference type="InterPro" id="IPR003400">
    <property type="entry name" value="ExbD"/>
</dbReference>
<dbReference type="GO" id="GO:0022857">
    <property type="term" value="F:transmembrane transporter activity"/>
    <property type="evidence" value="ECO:0007669"/>
    <property type="project" value="InterPro"/>
</dbReference>
<comment type="caution">
    <text evidence="10">The sequence shown here is derived from an EMBL/GenBank/DDBJ whole genome shotgun (WGS) entry which is preliminary data.</text>
</comment>
<protein>
    <submittedName>
        <fullName evidence="10">Biopolymer transporter ExbD</fullName>
    </submittedName>
</protein>
<evidence type="ECO:0000256" key="4">
    <source>
        <dbReference type="ARBA" id="ARBA00022692"/>
    </source>
</evidence>
<organism evidence="10 11">
    <name type="scientific">Zarconia navalis LEGE 11467</name>
    <dbReference type="NCBI Taxonomy" id="1828826"/>
    <lineage>
        <taxon>Bacteria</taxon>
        <taxon>Bacillati</taxon>
        <taxon>Cyanobacteriota</taxon>
        <taxon>Cyanophyceae</taxon>
        <taxon>Oscillatoriophycideae</taxon>
        <taxon>Oscillatoriales</taxon>
        <taxon>Oscillatoriales incertae sedis</taxon>
        <taxon>Zarconia</taxon>
        <taxon>Zarconia navalis</taxon>
    </lineage>
</organism>
<evidence type="ECO:0000256" key="3">
    <source>
        <dbReference type="ARBA" id="ARBA00022475"/>
    </source>
</evidence>
<keyword evidence="7" id="KW-0813">Transport</keyword>
<proteinExistence type="inferred from homology"/>